<dbReference type="Pfam" id="PF24693">
    <property type="entry name" value="DUF7660"/>
    <property type="match status" value="1"/>
</dbReference>
<dbReference type="InterPro" id="IPR056077">
    <property type="entry name" value="DUF7660"/>
</dbReference>
<evidence type="ECO:0000313" key="2">
    <source>
        <dbReference type="EMBL" id="SCC12825.1"/>
    </source>
</evidence>
<accession>A0A1C4C149</accession>
<dbReference type="Proteomes" id="UP000198975">
    <property type="component" value="Unassembled WGS sequence"/>
</dbReference>
<evidence type="ECO:0000259" key="1">
    <source>
        <dbReference type="Pfam" id="PF24693"/>
    </source>
</evidence>
<dbReference type="AlphaFoldDB" id="A0A1C4C149"/>
<proteinExistence type="predicted"/>
<reference evidence="3" key="1">
    <citation type="submission" date="2016-08" db="EMBL/GenBank/DDBJ databases">
        <authorList>
            <person name="Varghese N."/>
            <person name="Submissions Spin"/>
        </authorList>
    </citation>
    <scope>NUCLEOTIDE SEQUENCE [LARGE SCALE GENOMIC DNA]</scope>
    <source>
        <strain evidence="3">REICA_082</strain>
    </source>
</reference>
<sequence length="82" mass="9481">MCEEHFPVNNREELLTLIQALATDARHSPEAWQNKSVADYLEAMASWMEDMDGYYKNRQLPLPQNISWGVFADVLMAAKSYE</sequence>
<feature type="domain" description="DUF7660" evidence="1">
    <location>
        <begin position="10"/>
        <end position="82"/>
    </location>
</feature>
<dbReference type="RefSeq" id="WP_088238322.1">
    <property type="nucleotide sequence ID" value="NZ_FMAY01000006.1"/>
</dbReference>
<organism evidence="2 3">
    <name type="scientific">Kosakonia oryzendophytica</name>
    <dbReference type="NCBI Taxonomy" id="1005665"/>
    <lineage>
        <taxon>Bacteria</taxon>
        <taxon>Pseudomonadati</taxon>
        <taxon>Pseudomonadota</taxon>
        <taxon>Gammaproteobacteria</taxon>
        <taxon>Enterobacterales</taxon>
        <taxon>Enterobacteriaceae</taxon>
        <taxon>Kosakonia</taxon>
    </lineage>
</organism>
<dbReference type="EMBL" id="FMAY01000006">
    <property type="protein sequence ID" value="SCC12825.1"/>
    <property type="molecule type" value="Genomic_DNA"/>
</dbReference>
<gene>
    <name evidence="2" type="ORF">GA0061071_106163</name>
</gene>
<protein>
    <recommendedName>
        <fullName evidence="1">DUF7660 domain-containing protein</fullName>
    </recommendedName>
</protein>
<evidence type="ECO:0000313" key="3">
    <source>
        <dbReference type="Proteomes" id="UP000198975"/>
    </source>
</evidence>
<dbReference type="OrthoDB" id="1373771at2"/>
<keyword evidence="3" id="KW-1185">Reference proteome</keyword>
<name>A0A1C4C149_9ENTR</name>